<feature type="compositionally biased region" description="Low complexity" evidence="1">
    <location>
        <begin position="74"/>
        <end position="89"/>
    </location>
</feature>
<dbReference type="GO" id="GO:0003676">
    <property type="term" value="F:nucleic acid binding"/>
    <property type="evidence" value="ECO:0007669"/>
    <property type="project" value="InterPro"/>
</dbReference>
<dbReference type="Proteomes" id="UP000311382">
    <property type="component" value="Unassembled WGS sequence"/>
</dbReference>
<reference evidence="2 3" key="1">
    <citation type="submission" date="2019-03" db="EMBL/GenBank/DDBJ databases">
        <title>Rhodosporidium diobovatum UCD-FST 08-225 genome sequencing, assembly, and annotation.</title>
        <authorList>
            <person name="Fakankun I.U."/>
            <person name="Fristensky B."/>
            <person name="Levin D.B."/>
        </authorList>
    </citation>
    <scope>NUCLEOTIDE SEQUENCE [LARGE SCALE GENOMIC DNA]</scope>
    <source>
        <strain evidence="2 3">UCD-FST 08-225</strain>
    </source>
</reference>
<keyword evidence="3" id="KW-1185">Reference proteome</keyword>
<organism evidence="2 3">
    <name type="scientific">Rhodotorula diobovata</name>
    <dbReference type="NCBI Taxonomy" id="5288"/>
    <lineage>
        <taxon>Eukaryota</taxon>
        <taxon>Fungi</taxon>
        <taxon>Dikarya</taxon>
        <taxon>Basidiomycota</taxon>
        <taxon>Pucciniomycotina</taxon>
        <taxon>Microbotryomycetes</taxon>
        <taxon>Sporidiobolales</taxon>
        <taxon>Sporidiobolaceae</taxon>
        <taxon>Rhodotorula</taxon>
    </lineage>
</organism>
<name>A0A5C5FKU0_9BASI</name>
<feature type="region of interest" description="Disordered" evidence="1">
    <location>
        <begin position="258"/>
        <end position="324"/>
    </location>
</feature>
<proteinExistence type="predicted"/>
<dbReference type="AlphaFoldDB" id="A0A5C5FKU0"/>
<sequence length="419" mass="41429">MAHSRQRSLSLELDYGDPDPDMDHDGVIAGHGYPAQPPAGAASPDPPKPSTSSSTLPPAPVHGLPVNPLTGLRPGAASASPAPAAGGAPNSRMTAVYIGDLHWWTSDADIVHLAGLAGLEVPFKDVVFAEHKVNGKSKGVVWVECGAADKAQQLKTFIDNNEYQLKKMTASLTYGGHPSPLRTLPKEPARAQNVPISRSFASLPASARPPPSATTAYLHPHPGQNRRDHPVMPGHLGPGGGAGAAGLGAGVGGGGMAQGGGVGGGGGMRRSGPPPQQGQGMQHGVYNPAFGGGAPNNNNGGAGVFNPAFNSGGNGAPPQQQQAPPFDMNAFAGMGAFGMPGVAMGGFGMPGMGAMGAMGGMGGMGMGMPGMGMGMGGMGMGGFDMGAFGAGGGMGMFGGAGGGMDALDGGAKKRSRTDG</sequence>
<gene>
    <name evidence="2" type="ORF">DMC30DRAFT_452592</name>
</gene>
<feature type="compositionally biased region" description="Gly residues" evidence="1">
    <location>
        <begin position="258"/>
        <end position="269"/>
    </location>
</feature>
<dbReference type="Gene3D" id="3.30.70.330">
    <property type="match status" value="1"/>
</dbReference>
<accession>A0A5C5FKU0</accession>
<dbReference type="InterPro" id="IPR035979">
    <property type="entry name" value="RBD_domain_sf"/>
</dbReference>
<protein>
    <recommendedName>
        <fullName evidence="4">RRM domain-containing protein</fullName>
    </recommendedName>
</protein>
<feature type="compositionally biased region" description="Low complexity" evidence="1">
    <location>
        <begin position="277"/>
        <end position="324"/>
    </location>
</feature>
<dbReference type="STRING" id="5288.A0A5C5FKU0"/>
<dbReference type="EMBL" id="SOZI01000212">
    <property type="protein sequence ID" value="TNY17360.1"/>
    <property type="molecule type" value="Genomic_DNA"/>
</dbReference>
<evidence type="ECO:0008006" key="4">
    <source>
        <dbReference type="Google" id="ProtNLM"/>
    </source>
</evidence>
<dbReference type="InterPro" id="IPR012677">
    <property type="entry name" value="Nucleotide-bd_a/b_plait_sf"/>
</dbReference>
<evidence type="ECO:0000313" key="3">
    <source>
        <dbReference type="Proteomes" id="UP000311382"/>
    </source>
</evidence>
<feature type="region of interest" description="Disordered" evidence="1">
    <location>
        <begin position="1"/>
        <end position="90"/>
    </location>
</feature>
<dbReference type="SUPFAM" id="SSF54928">
    <property type="entry name" value="RNA-binding domain, RBD"/>
    <property type="match status" value="1"/>
</dbReference>
<evidence type="ECO:0000313" key="2">
    <source>
        <dbReference type="EMBL" id="TNY17360.1"/>
    </source>
</evidence>
<dbReference type="OrthoDB" id="10065185at2759"/>
<evidence type="ECO:0000256" key="1">
    <source>
        <dbReference type="SAM" id="MobiDB-lite"/>
    </source>
</evidence>
<comment type="caution">
    <text evidence="2">The sequence shown here is derived from an EMBL/GenBank/DDBJ whole genome shotgun (WGS) entry which is preliminary data.</text>
</comment>